<dbReference type="PANTHER" id="PTHR43717:SF1">
    <property type="entry name" value="ANAEROBIC NITRIC OXIDE REDUCTASE FLAVORUBREDOXIN"/>
    <property type="match status" value="1"/>
</dbReference>
<dbReference type="Gene3D" id="3.40.50.360">
    <property type="match status" value="1"/>
</dbReference>
<keyword evidence="4 7" id="KW-0285">Flavoprotein</keyword>
<feature type="domain" description="Flavodoxin-like" evidence="8">
    <location>
        <begin position="4"/>
        <end position="141"/>
    </location>
</feature>
<reference evidence="10" key="2">
    <citation type="submission" date="2011-02" db="EMBL/GenBank/DDBJ databases">
        <title>The complete genome of Syntrophobotulus glycolicus DSM 8271.</title>
        <authorList>
            <person name="Lucas S."/>
            <person name="Copeland A."/>
            <person name="Lapidus A."/>
            <person name="Bruce D."/>
            <person name="Goodwin L."/>
            <person name="Pitluck S."/>
            <person name="Kyrpides N."/>
            <person name="Mavromatis K."/>
            <person name="Pagani I."/>
            <person name="Ivanova N."/>
            <person name="Mikhailova N."/>
            <person name="Chertkov O."/>
            <person name="Held B."/>
            <person name="Detter J.C."/>
            <person name="Tapia R."/>
            <person name="Han C."/>
            <person name="Land M."/>
            <person name="Hauser L."/>
            <person name="Markowitz V."/>
            <person name="Cheng J.-F."/>
            <person name="Hugenholtz P."/>
            <person name="Woyke T."/>
            <person name="Wu D."/>
            <person name="Spring S."/>
            <person name="Schroeder M."/>
            <person name="Brambilla E."/>
            <person name="Klenk H.-P."/>
            <person name="Eisen J.A."/>
        </authorList>
    </citation>
    <scope>NUCLEOTIDE SEQUENCE [LARGE SCALE GENOMIC DNA]</scope>
    <source>
        <strain evidence="10">DSM 8271 / FlGlyR</strain>
    </source>
</reference>
<evidence type="ECO:0000256" key="5">
    <source>
        <dbReference type="ARBA" id="ARBA00022643"/>
    </source>
</evidence>
<reference evidence="9 10" key="1">
    <citation type="journal article" date="2011" name="Stand. Genomic Sci.">
        <title>Complete genome sequence of Syntrophobotulus glycolicus type strain (FlGlyR).</title>
        <authorList>
            <person name="Han C."/>
            <person name="Mwirichia R."/>
            <person name="Chertkov O."/>
            <person name="Held B."/>
            <person name="Lapidus A."/>
            <person name="Nolan M."/>
            <person name="Lucas S."/>
            <person name="Hammon N."/>
            <person name="Deshpande S."/>
            <person name="Cheng J.F."/>
            <person name="Tapia R."/>
            <person name="Goodwin L."/>
            <person name="Pitluck S."/>
            <person name="Huntemann M."/>
            <person name="Liolios K."/>
            <person name="Ivanova N."/>
            <person name="Pagani I."/>
            <person name="Mavromatis K."/>
            <person name="Ovchinikova G."/>
            <person name="Pati A."/>
            <person name="Chen A."/>
            <person name="Palaniappan K."/>
            <person name="Land M."/>
            <person name="Hauser L."/>
            <person name="Brambilla E.M."/>
            <person name="Rohde M."/>
            <person name="Spring S."/>
            <person name="Sikorski J."/>
            <person name="Goker M."/>
            <person name="Woyke T."/>
            <person name="Bristow J."/>
            <person name="Eisen J.A."/>
            <person name="Markowitz V."/>
            <person name="Hugenholtz P."/>
            <person name="Kyrpides N.C."/>
            <person name="Klenk H.P."/>
            <person name="Detter J.C."/>
        </authorList>
    </citation>
    <scope>NUCLEOTIDE SEQUENCE [LARGE SCALE GENOMIC DNA]</scope>
    <source>
        <strain evidence="10">DSM 8271 / FlGlyR</strain>
    </source>
</reference>
<evidence type="ECO:0000313" key="10">
    <source>
        <dbReference type="Proteomes" id="UP000007488"/>
    </source>
</evidence>
<keyword evidence="6 7" id="KW-0249">Electron transport</keyword>
<comment type="similarity">
    <text evidence="2 7">Belongs to the flavodoxin family.</text>
</comment>
<dbReference type="OrthoDB" id="9790745at2"/>
<dbReference type="HOGENOM" id="CLU_051402_4_3_9"/>
<evidence type="ECO:0000256" key="6">
    <source>
        <dbReference type="ARBA" id="ARBA00022982"/>
    </source>
</evidence>
<dbReference type="RefSeq" id="WP_013626001.1">
    <property type="nucleotide sequence ID" value="NC_015172.1"/>
</dbReference>
<evidence type="ECO:0000256" key="2">
    <source>
        <dbReference type="ARBA" id="ARBA00005267"/>
    </source>
</evidence>
<dbReference type="PROSITE" id="PS50902">
    <property type="entry name" value="FLAVODOXIN_LIKE"/>
    <property type="match status" value="1"/>
</dbReference>
<dbReference type="PANTHER" id="PTHR43717">
    <property type="entry name" value="ANAEROBIC NITRIC OXIDE REDUCTASE FLAVORUBREDOXIN"/>
    <property type="match status" value="1"/>
</dbReference>
<dbReference type="KEGG" id="sgy:Sgly_2912"/>
<evidence type="ECO:0000256" key="3">
    <source>
        <dbReference type="ARBA" id="ARBA00022448"/>
    </source>
</evidence>
<dbReference type="NCBIfam" id="NF004050">
    <property type="entry name" value="PRK05569.1"/>
    <property type="match status" value="1"/>
</dbReference>
<gene>
    <name evidence="9" type="ordered locus">Sgly_2912</name>
</gene>
<evidence type="ECO:0000259" key="8">
    <source>
        <dbReference type="PROSITE" id="PS50902"/>
    </source>
</evidence>
<dbReference type="Pfam" id="PF00258">
    <property type="entry name" value="Flavodoxin_1"/>
    <property type="match status" value="1"/>
</dbReference>
<name>F0SZ63_SYNGF</name>
<evidence type="ECO:0000313" key="9">
    <source>
        <dbReference type="EMBL" id="ADY57181.1"/>
    </source>
</evidence>
<evidence type="ECO:0000256" key="7">
    <source>
        <dbReference type="RuleBase" id="RU367037"/>
    </source>
</evidence>
<dbReference type="eggNOG" id="COG0716">
    <property type="taxonomic scope" value="Bacteria"/>
</dbReference>
<dbReference type="GO" id="GO:0010181">
    <property type="term" value="F:FMN binding"/>
    <property type="evidence" value="ECO:0007669"/>
    <property type="project" value="UniProtKB-UniRule"/>
</dbReference>
<dbReference type="Proteomes" id="UP000007488">
    <property type="component" value="Chromosome"/>
</dbReference>
<dbReference type="NCBIfam" id="TIGR01753">
    <property type="entry name" value="flav_short"/>
    <property type="match status" value="1"/>
</dbReference>
<dbReference type="AlphaFoldDB" id="F0SZ63"/>
<evidence type="ECO:0000256" key="4">
    <source>
        <dbReference type="ARBA" id="ARBA00022630"/>
    </source>
</evidence>
<accession>F0SZ63</accession>
<keyword evidence="3 7" id="KW-0813">Transport</keyword>
<dbReference type="InterPro" id="IPR008254">
    <property type="entry name" value="Flavodoxin/NO_synth"/>
</dbReference>
<protein>
    <recommendedName>
        <fullName evidence="7">Flavodoxin</fullName>
    </recommendedName>
</protein>
<sequence length="143" mass="15473">MKKISVIYWSGTGNTEKMAESVAEGARALEAEVRIVPVGSASVEDVLSADAVALGCPSMGDEILEESEMEPFICSLEKQSLANVSVVLFGSYDWGDGKWMRDWEERMKKTGASLLAEGLILQLEPDEEGLGECRKLGETLAKA</sequence>
<evidence type="ECO:0000256" key="1">
    <source>
        <dbReference type="ARBA" id="ARBA00001917"/>
    </source>
</evidence>
<dbReference type="GO" id="GO:0016651">
    <property type="term" value="F:oxidoreductase activity, acting on NAD(P)H"/>
    <property type="evidence" value="ECO:0007669"/>
    <property type="project" value="UniProtKB-ARBA"/>
</dbReference>
<dbReference type="InterPro" id="IPR001226">
    <property type="entry name" value="Flavodoxin_CS"/>
</dbReference>
<dbReference type="SUPFAM" id="SSF52218">
    <property type="entry name" value="Flavoproteins"/>
    <property type="match status" value="1"/>
</dbReference>
<dbReference type="InterPro" id="IPR029039">
    <property type="entry name" value="Flavoprotein-like_sf"/>
</dbReference>
<dbReference type="InterPro" id="IPR010087">
    <property type="entry name" value="Flav_short"/>
</dbReference>
<dbReference type="STRING" id="645991.Sgly_2912"/>
<keyword evidence="10" id="KW-1185">Reference proteome</keyword>
<dbReference type="EMBL" id="CP002547">
    <property type="protein sequence ID" value="ADY57181.1"/>
    <property type="molecule type" value="Genomic_DNA"/>
</dbReference>
<comment type="cofactor">
    <cofactor evidence="1 7">
        <name>FMN</name>
        <dbReference type="ChEBI" id="CHEBI:58210"/>
    </cofactor>
</comment>
<keyword evidence="5 7" id="KW-0288">FMN</keyword>
<proteinExistence type="inferred from homology"/>
<organism evidence="9 10">
    <name type="scientific">Syntrophobotulus glycolicus (strain DSM 8271 / FlGlyR)</name>
    <dbReference type="NCBI Taxonomy" id="645991"/>
    <lineage>
        <taxon>Bacteria</taxon>
        <taxon>Bacillati</taxon>
        <taxon>Bacillota</taxon>
        <taxon>Clostridia</taxon>
        <taxon>Eubacteriales</taxon>
        <taxon>Desulfitobacteriaceae</taxon>
        <taxon>Syntrophobotulus</taxon>
    </lineage>
</organism>
<dbReference type="PROSITE" id="PS00201">
    <property type="entry name" value="FLAVODOXIN"/>
    <property type="match status" value="1"/>
</dbReference>
<comment type="function">
    <text evidence="7">Low-potential electron donor to a number of redox enzymes.</text>
</comment>
<dbReference type="GO" id="GO:0009055">
    <property type="term" value="F:electron transfer activity"/>
    <property type="evidence" value="ECO:0007669"/>
    <property type="project" value="UniProtKB-UniRule"/>
</dbReference>